<feature type="compositionally biased region" description="Acidic residues" evidence="1">
    <location>
        <begin position="72"/>
        <end position="86"/>
    </location>
</feature>
<gene>
    <name evidence="2" type="ORF">LOC62_06G008442</name>
</gene>
<reference evidence="2" key="1">
    <citation type="submission" date="2023-10" db="EMBL/GenBank/DDBJ databases">
        <authorList>
            <person name="Noh H."/>
        </authorList>
    </citation>
    <scope>NUCLEOTIDE SEQUENCE</scope>
    <source>
        <strain evidence="2">DUCC4014</strain>
    </source>
</reference>
<name>A0AAF0YDV1_9TREE</name>
<dbReference type="RefSeq" id="XP_062630959.1">
    <property type="nucleotide sequence ID" value="XM_062774975.1"/>
</dbReference>
<sequence length="196" mass="20377">MPVPDEPFSPPRLSDGPGNSSPLQPSEHETNDHSSAGSEVHDESSGDESLSDDGYDPLDFASDHSGSAFQPSDDEGEASVSEEESLVSDSESSAPSAEEDDDEESSEDDEDELRPSREQILVDTDDSSHANFAPAPRKKTEYLTLLSFNPDGSGPSGSLSGGALACAAVGPSISPSVFITPGVCTLITIDVKSSSD</sequence>
<dbReference type="GeneID" id="87811608"/>
<proteinExistence type="predicted"/>
<feature type="compositionally biased region" description="Acidic residues" evidence="1">
    <location>
        <begin position="97"/>
        <end position="112"/>
    </location>
</feature>
<evidence type="ECO:0000313" key="2">
    <source>
        <dbReference type="EMBL" id="WOO84933.1"/>
    </source>
</evidence>
<protein>
    <submittedName>
        <fullName evidence="2">Uncharacterized protein</fullName>
    </submittedName>
</protein>
<feature type="compositionally biased region" description="Low complexity" evidence="1">
    <location>
        <begin position="87"/>
        <end position="96"/>
    </location>
</feature>
<dbReference type="AlphaFoldDB" id="A0AAF0YDV1"/>
<organism evidence="2 3">
    <name type="scientific">Vanrija pseudolonga</name>
    <dbReference type="NCBI Taxonomy" id="143232"/>
    <lineage>
        <taxon>Eukaryota</taxon>
        <taxon>Fungi</taxon>
        <taxon>Dikarya</taxon>
        <taxon>Basidiomycota</taxon>
        <taxon>Agaricomycotina</taxon>
        <taxon>Tremellomycetes</taxon>
        <taxon>Trichosporonales</taxon>
        <taxon>Trichosporonaceae</taxon>
        <taxon>Vanrija</taxon>
    </lineage>
</organism>
<evidence type="ECO:0000256" key="1">
    <source>
        <dbReference type="SAM" id="MobiDB-lite"/>
    </source>
</evidence>
<dbReference type="Proteomes" id="UP000827549">
    <property type="component" value="Chromosome 6"/>
</dbReference>
<feature type="compositionally biased region" description="Pro residues" evidence="1">
    <location>
        <begin position="1"/>
        <end position="10"/>
    </location>
</feature>
<evidence type="ECO:0000313" key="3">
    <source>
        <dbReference type="Proteomes" id="UP000827549"/>
    </source>
</evidence>
<feature type="region of interest" description="Disordered" evidence="1">
    <location>
        <begin position="1"/>
        <end position="136"/>
    </location>
</feature>
<keyword evidence="3" id="KW-1185">Reference proteome</keyword>
<feature type="compositionally biased region" description="Acidic residues" evidence="1">
    <location>
        <begin position="45"/>
        <end position="56"/>
    </location>
</feature>
<dbReference type="EMBL" id="CP086719">
    <property type="protein sequence ID" value="WOO84933.1"/>
    <property type="molecule type" value="Genomic_DNA"/>
</dbReference>
<accession>A0AAF0YDV1</accession>